<dbReference type="Gene3D" id="3.40.190.10">
    <property type="entry name" value="Periplasmic binding protein-like II"/>
    <property type="match status" value="1"/>
</dbReference>
<dbReference type="Proteomes" id="UP001597302">
    <property type="component" value="Unassembled WGS sequence"/>
</dbReference>
<dbReference type="CDD" id="cd08490">
    <property type="entry name" value="PBP2_NikA_DppA_OppA_like_3"/>
    <property type="match status" value="1"/>
</dbReference>
<comment type="caution">
    <text evidence="5">The sequence shown here is derived from an EMBL/GenBank/DDBJ whole genome shotgun (WGS) entry which is preliminary data.</text>
</comment>
<feature type="chain" id="PRO_5046243713" evidence="3">
    <location>
        <begin position="25"/>
        <end position="504"/>
    </location>
</feature>
<organism evidence="5 6">
    <name type="scientific">Paracoccus nototheniae</name>
    <dbReference type="NCBI Taxonomy" id="2489002"/>
    <lineage>
        <taxon>Bacteria</taxon>
        <taxon>Pseudomonadati</taxon>
        <taxon>Pseudomonadota</taxon>
        <taxon>Alphaproteobacteria</taxon>
        <taxon>Rhodobacterales</taxon>
        <taxon>Paracoccaceae</taxon>
        <taxon>Paracoccus</taxon>
    </lineage>
</organism>
<keyword evidence="3" id="KW-0732">Signal</keyword>
<evidence type="ECO:0000256" key="2">
    <source>
        <dbReference type="ARBA" id="ARBA00005695"/>
    </source>
</evidence>
<dbReference type="InterPro" id="IPR039424">
    <property type="entry name" value="SBP_5"/>
</dbReference>
<gene>
    <name evidence="5" type="ORF">ACFQ5P_12305</name>
</gene>
<dbReference type="EMBL" id="JBHTOQ010000022">
    <property type="protein sequence ID" value="MFD1482078.1"/>
    <property type="molecule type" value="Genomic_DNA"/>
</dbReference>
<comment type="similarity">
    <text evidence="2">Belongs to the bacterial solute-binding protein 5 family.</text>
</comment>
<dbReference type="InterPro" id="IPR000914">
    <property type="entry name" value="SBP_5_dom"/>
</dbReference>
<dbReference type="InterPro" id="IPR030678">
    <property type="entry name" value="Peptide/Ni-bd"/>
</dbReference>
<evidence type="ECO:0000259" key="4">
    <source>
        <dbReference type="Pfam" id="PF00496"/>
    </source>
</evidence>
<comment type="subcellular location">
    <subcellularLocation>
        <location evidence="1">Periplasm</location>
    </subcellularLocation>
</comment>
<reference evidence="6" key="1">
    <citation type="journal article" date="2019" name="Int. J. Syst. Evol. Microbiol.">
        <title>The Global Catalogue of Microorganisms (GCM) 10K type strain sequencing project: providing services to taxonomists for standard genome sequencing and annotation.</title>
        <authorList>
            <consortium name="The Broad Institute Genomics Platform"/>
            <consortium name="The Broad Institute Genome Sequencing Center for Infectious Disease"/>
            <person name="Wu L."/>
            <person name="Ma J."/>
        </authorList>
    </citation>
    <scope>NUCLEOTIDE SEQUENCE [LARGE SCALE GENOMIC DNA]</scope>
    <source>
        <strain evidence="6">CCM 8875</strain>
    </source>
</reference>
<dbReference type="Gene3D" id="3.10.105.10">
    <property type="entry name" value="Dipeptide-binding Protein, Domain 3"/>
    <property type="match status" value="1"/>
</dbReference>
<keyword evidence="6" id="KW-1185">Reference proteome</keyword>
<dbReference type="RefSeq" id="WP_131576168.1">
    <property type="nucleotide sequence ID" value="NZ_CBCSAJ010000044.1"/>
</dbReference>
<evidence type="ECO:0000313" key="5">
    <source>
        <dbReference type="EMBL" id="MFD1482078.1"/>
    </source>
</evidence>
<protein>
    <submittedName>
        <fullName evidence="5">ABC transporter substrate-binding protein</fullName>
    </submittedName>
</protein>
<dbReference type="Pfam" id="PF00496">
    <property type="entry name" value="SBP_bac_5"/>
    <property type="match status" value="1"/>
</dbReference>
<dbReference type="SUPFAM" id="SSF53850">
    <property type="entry name" value="Periplasmic binding protein-like II"/>
    <property type="match status" value="1"/>
</dbReference>
<sequence>MRPLLPLILAAPILAVLSATPALADDGVLDVVAPFEIKGADPSTSGNILIKMELAETLVNAAPDGRLLPGLATEWQVSDDGLSWLFRLRPDVQFHDGTPMTAQAVADALIHARAKPGLLDTAPIATIAPEGDDLRITLTEPFAPLPAVLSEYRALIMAPAAYDALGVAVEVIGTGPYRLTAMVQPLSLAAERFDGYWGEPARIDRVTYQAVGRAETRALLAESGDADYVFNLDPASVRRLSDVDSVEVLSVPIPRSLLIKVNAGHPALSDPRARQALSMAIDRQGLAQAILRYPAGADQLFPPSVAQWHVEGLAPLTYDPDGARALLADLGWTPGPDGILTRDGERLGLTLTTYPDRPELPLSAAVIQQMLGQIGVAVTIDSTNSSEIPVRHADGSLDLALLARNFALVPDPIGTILTDYAQDGDWGAMGWQNAEFTTLIVDLAAGQGGQSQRDRAMGILQAELPVIPVAWYQQTAAVSRGVTGAVIDPFERSIGLSQMDWVPE</sequence>
<proteinExistence type="inferred from homology"/>
<name>A0ABW4DZD1_9RHOB</name>
<evidence type="ECO:0000256" key="1">
    <source>
        <dbReference type="ARBA" id="ARBA00004418"/>
    </source>
</evidence>
<evidence type="ECO:0000256" key="3">
    <source>
        <dbReference type="SAM" id="SignalP"/>
    </source>
</evidence>
<dbReference type="PANTHER" id="PTHR30290:SF83">
    <property type="entry name" value="ABC TRANSPORTER SUBSTRATE-BINDING PROTEIN"/>
    <property type="match status" value="1"/>
</dbReference>
<feature type="domain" description="Solute-binding protein family 5" evidence="4">
    <location>
        <begin position="68"/>
        <end position="415"/>
    </location>
</feature>
<evidence type="ECO:0000313" key="6">
    <source>
        <dbReference type="Proteomes" id="UP001597302"/>
    </source>
</evidence>
<dbReference type="PANTHER" id="PTHR30290">
    <property type="entry name" value="PERIPLASMIC BINDING COMPONENT OF ABC TRANSPORTER"/>
    <property type="match status" value="1"/>
</dbReference>
<accession>A0ABW4DZD1</accession>
<feature type="signal peptide" evidence="3">
    <location>
        <begin position="1"/>
        <end position="24"/>
    </location>
</feature>
<dbReference type="PIRSF" id="PIRSF002741">
    <property type="entry name" value="MppA"/>
    <property type="match status" value="1"/>
</dbReference>